<feature type="region of interest" description="Disordered" evidence="1">
    <location>
        <begin position="1"/>
        <end position="38"/>
    </location>
</feature>
<dbReference type="EMBL" id="KB446542">
    <property type="protein sequence ID" value="EME41341.1"/>
    <property type="molecule type" value="Genomic_DNA"/>
</dbReference>
<evidence type="ECO:0000313" key="2">
    <source>
        <dbReference type="EMBL" id="EME41341.1"/>
    </source>
</evidence>
<sequence>MLRAQSGRRHLIHNDDMQTPNPEQKYGKQSAKSPETLSTSLSAATKALNIFELVEMIVDYLPSQGLIAVQRTSYIWNIVSKDIIRRSPHSYPCLHTTPISNAPRQCLAMLRSGLQEVPKRASIGPLDTFDKTKHAVYTICEIHPLLKVRTAESADRNALVVTIVSRRLAALQPGPGRDMFLSQPPITRDMIRRGTGPGAFLGELWAPNAAGVPDATPVTLGELQDTLIATLGGQALPDSRFIFPVKLHVEHASANFACLKEGYRRFQATALIPGHEAEPDNFLYF</sequence>
<proteinExistence type="predicted"/>
<evidence type="ECO:0000256" key="1">
    <source>
        <dbReference type="SAM" id="MobiDB-lite"/>
    </source>
</evidence>
<accession>N1PJ40</accession>
<protein>
    <recommendedName>
        <fullName evidence="4">F-box domain-containing protein</fullName>
    </recommendedName>
</protein>
<name>N1PJ40_DOTSN</name>
<dbReference type="OrthoDB" id="10580543at2759"/>
<evidence type="ECO:0000313" key="3">
    <source>
        <dbReference type="Proteomes" id="UP000016933"/>
    </source>
</evidence>
<dbReference type="HOGENOM" id="CLU_976673_0_0_1"/>
<dbReference type="Proteomes" id="UP000016933">
    <property type="component" value="Unassembled WGS sequence"/>
</dbReference>
<evidence type="ECO:0008006" key="4">
    <source>
        <dbReference type="Google" id="ProtNLM"/>
    </source>
</evidence>
<gene>
    <name evidence="2" type="ORF">DOTSEDRAFT_36752</name>
</gene>
<dbReference type="AlphaFoldDB" id="N1PJ40"/>
<reference evidence="3" key="1">
    <citation type="journal article" date="2012" name="PLoS Genet.">
        <title>The genomes of the fungal plant pathogens Cladosporium fulvum and Dothistroma septosporum reveal adaptation to different hosts and lifestyles but also signatures of common ancestry.</title>
        <authorList>
            <person name="de Wit P.J.G.M."/>
            <person name="van der Burgt A."/>
            <person name="Oekmen B."/>
            <person name="Stergiopoulos I."/>
            <person name="Abd-Elsalam K.A."/>
            <person name="Aerts A.L."/>
            <person name="Bahkali A.H."/>
            <person name="Beenen H.G."/>
            <person name="Chettri P."/>
            <person name="Cox M.P."/>
            <person name="Datema E."/>
            <person name="de Vries R.P."/>
            <person name="Dhillon B."/>
            <person name="Ganley A.R."/>
            <person name="Griffiths S.A."/>
            <person name="Guo Y."/>
            <person name="Hamelin R.C."/>
            <person name="Henrissat B."/>
            <person name="Kabir M.S."/>
            <person name="Jashni M.K."/>
            <person name="Kema G."/>
            <person name="Klaubauf S."/>
            <person name="Lapidus A."/>
            <person name="Levasseur A."/>
            <person name="Lindquist E."/>
            <person name="Mehrabi R."/>
            <person name="Ohm R.A."/>
            <person name="Owen T.J."/>
            <person name="Salamov A."/>
            <person name="Schwelm A."/>
            <person name="Schijlen E."/>
            <person name="Sun H."/>
            <person name="van den Burg H.A."/>
            <person name="van Ham R.C.H.J."/>
            <person name="Zhang S."/>
            <person name="Goodwin S.B."/>
            <person name="Grigoriev I.V."/>
            <person name="Collemare J."/>
            <person name="Bradshaw R.E."/>
        </authorList>
    </citation>
    <scope>NUCLEOTIDE SEQUENCE [LARGE SCALE GENOMIC DNA]</scope>
    <source>
        <strain evidence="3">NZE10 / CBS 128990</strain>
    </source>
</reference>
<keyword evidence="3" id="KW-1185">Reference proteome</keyword>
<reference evidence="2 3" key="2">
    <citation type="journal article" date="2012" name="PLoS Pathog.">
        <title>Diverse lifestyles and strategies of plant pathogenesis encoded in the genomes of eighteen Dothideomycetes fungi.</title>
        <authorList>
            <person name="Ohm R.A."/>
            <person name="Feau N."/>
            <person name="Henrissat B."/>
            <person name="Schoch C.L."/>
            <person name="Horwitz B.A."/>
            <person name="Barry K.W."/>
            <person name="Condon B.J."/>
            <person name="Copeland A.C."/>
            <person name="Dhillon B."/>
            <person name="Glaser F."/>
            <person name="Hesse C.N."/>
            <person name="Kosti I."/>
            <person name="LaButti K."/>
            <person name="Lindquist E.A."/>
            <person name="Lucas S."/>
            <person name="Salamov A.A."/>
            <person name="Bradshaw R.E."/>
            <person name="Ciuffetti L."/>
            <person name="Hamelin R.C."/>
            <person name="Kema G.H.J."/>
            <person name="Lawrence C."/>
            <person name="Scott J.A."/>
            <person name="Spatafora J.W."/>
            <person name="Turgeon B.G."/>
            <person name="de Wit P.J.G.M."/>
            <person name="Zhong S."/>
            <person name="Goodwin S.B."/>
            <person name="Grigoriev I.V."/>
        </authorList>
    </citation>
    <scope>NUCLEOTIDE SEQUENCE [LARGE SCALE GENOMIC DNA]</scope>
    <source>
        <strain evidence="3">NZE10 / CBS 128990</strain>
    </source>
</reference>
<feature type="compositionally biased region" description="Basic residues" evidence="1">
    <location>
        <begin position="1"/>
        <end position="11"/>
    </location>
</feature>
<organism evidence="2 3">
    <name type="scientific">Dothistroma septosporum (strain NZE10 / CBS 128990)</name>
    <name type="common">Red band needle blight fungus</name>
    <name type="synonym">Mycosphaerella pini</name>
    <dbReference type="NCBI Taxonomy" id="675120"/>
    <lineage>
        <taxon>Eukaryota</taxon>
        <taxon>Fungi</taxon>
        <taxon>Dikarya</taxon>
        <taxon>Ascomycota</taxon>
        <taxon>Pezizomycotina</taxon>
        <taxon>Dothideomycetes</taxon>
        <taxon>Dothideomycetidae</taxon>
        <taxon>Mycosphaerellales</taxon>
        <taxon>Mycosphaerellaceae</taxon>
        <taxon>Dothistroma</taxon>
    </lineage>
</organism>
<dbReference type="OMA" id="HASANFA"/>